<name>A0A261F728_9BIFI</name>
<evidence type="ECO:0000256" key="1">
    <source>
        <dbReference type="SAM" id="MobiDB-lite"/>
    </source>
</evidence>
<keyword evidence="4" id="KW-1185">Reference proteome</keyword>
<gene>
    <name evidence="3" type="ORF">ALMA_0262</name>
</gene>
<reference evidence="3 4" key="1">
    <citation type="journal article" date="2017" name="BMC Genomics">
        <title>Comparative genomic and phylogenomic analyses of the Bifidobacteriaceae family.</title>
        <authorList>
            <person name="Lugli G.A."/>
            <person name="Milani C."/>
            <person name="Turroni F."/>
            <person name="Duranti S."/>
            <person name="Mancabelli L."/>
            <person name="Mangifesta M."/>
            <person name="Ferrario C."/>
            <person name="Modesto M."/>
            <person name="Mattarelli P."/>
            <person name="Jiri K."/>
            <person name="van Sinderen D."/>
            <person name="Ventura M."/>
        </authorList>
    </citation>
    <scope>NUCLEOTIDE SEQUENCE [LARGE SCALE GENOMIC DNA]</scope>
    <source>
        <strain evidence="3 4">DSM 24762</strain>
    </source>
</reference>
<protein>
    <submittedName>
        <fullName evidence="3">Uncharacterized protein</fullName>
    </submittedName>
</protein>
<accession>A0A261F728</accession>
<keyword evidence="2" id="KW-0812">Transmembrane</keyword>
<organism evidence="3 4">
    <name type="scientific">Alloscardovia macacae</name>
    <dbReference type="NCBI Taxonomy" id="1160091"/>
    <lineage>
        <taxon>Bacteria</taxon>
        <taxon>Bacillati</taxon>
        <taxon>Actinomycetota</taxon>
        <taxon>Actinomycetes</taxon>
        <taxon>Bifidobacteriales</taxon>
        <taxon>Bifidobacteriaceae</taxon>
        <taxon>Alloscardovia</taxon>
    </lineage>
</organism>
<evidence type="ECO:0000313" key="4">
    <source>
        <dbReference type="Proteomes" id="UP000243657"/>
    </source>
</evidence>
<keyword evidence="2" id="KW-1133">Transmembrane helix</keyword>
<dbReference type="RefSeq" id="WP_244568815.1">
    <property type="nucleotide sequence ID" value="NZ_JBHLWS010000010.1"/>
</dbReference>
<evidence type="ECO:0000256" key="2">
    <source>
        <dbReference type="SAM" id="Phobius"/>
    </source>
</evidence>
<feature type="region of interest" description="Disordered" evidence="1">
    <location>
        <begin position="1"/>
        <end position="20"/>
    </location>
</feature>
<proteinExistence type="predicted"/>
<dbReference type="Proteomes" id="UP000243657">
    <property type="component" value="Unassembled WGS sequence"/>
</dbReference>
<dbReference type="AlphaFoldDB" id="A0A261F728"/>
<comment type="caution">
    <text evidence="3">The sequence shown here is derived from an EMBL/GenBank/DDBJ whole genome shotgun (WGS) entry which is preliminary data.</text>
</comment>
<sequence length="222" mass="23537">MTNESLQQKDAPAPDEKASDTVEEAVEQHDKAHRYRTFAVGGILVVVVLALVSAFLWPGWALQPASNSSATASGKDTVVAVSPVALPNDATTLAKILPDSVGTYARGELKTTTTWDSSSPIEQYEVTYTSGDSQADITLTFAQWSTAAQATAQYDALRGALTAGTLASGKVHVSGQETGDYEIHADEADSTKSVVVWRNDTVVFEAKGPKSAVNSFYAGFPY</sequence>
<dbReference type="EMBL" id="MWWT01000001">
    <property type="protein sequence ID" value="OZG54937.1"/>
    <property type="molecule type" value="Genomic_DNA"/>
</dbReference>
<feature type="transmembrane region" description="Helical" evidence="2">
    <location>
        <begin position="38"/>
        <end position="60"/>
    </location>
</feature>
<evidence type="ECO:0000313" key="3">
    <source>
        <dbReference type="EMBL" id="OZG54937.1"/>
    </source>
</evidence>
<keyword evidence="2" id="KW-0472">Membrane</keyword>